<dbReference type="Proteomes" id="UP001321760">
    <property type="component" value="Unassembled WGS sequence"/>
</dbReference>
<reference evidence="2" key="2">
    <citation type="submission" date="2023-05" db="EMBL/GenBank/DDBJ databases">
        <authorList>
            <consortium name="Lawrence Berkeley National Laboratory"/>
            <person name="Steindorff A."/>
            <person name="Hensen N."/>
            <person name="Bonometti L."/>
            <person name="Westerberg I."/>
            <person name="Brannstrom I.O."/>
            <person name="Guillou S."/>
            <person name="Cros-Aarteil S."/>
            <person name="Calhoun S."/>
            <person name="Haridas S."/>
            <person name="Kuo A."/>
            <person name="Mondo S."/>
            <person name="Pangilinan J."/>
            <person name="Riley R."/>
            <person name="Labutti K."/>
            <person name="Andreopoulos B."/>
            <person name="Lipzen A."/>
            <person name="Chen C."/>
            <person name="Yanf M."/>
            <person name="Daum C."/>
            <person name="Ng V."/>
            <person name="Clum A."/>
            <person name="Ohm R."/>
            <person name="Martin F."/>
            <person name="Silar P."/>
            <person name="Natvig D."/>
            <person name="Lalanne C."/>
            <person name="Gautier V."/>
            <person name="Ament-Velasquez S.L."/>
            <person name="Kruys A."/>
            <person name="Hutchinson M.I."/>
            <person name="Powell A.J."/>
            <person name="Barry K."/>
            <person name="Miller A.N."/>
            <person name="Grigoriev I.V."/>
            <person name="Debuchy R."/>
            <person name="Gladieux P."/>
            <person name="Thoren M.H."/>
            <person name="Johannesson H."/>
        </authorList>
    </citation>
    <scope>NUCLEOTIDE SEQUENCE</scope>
    <source>
        <strain evidence="2">PSN243</strain>
    </source>
</reference>
<evidence type="ECO:0000313" key="2">
    <source>
        <dbReference type="EMBL" id="KAK4447592.1"/>
    </source>
</evidence>
<dbReference type="SUPFAM" id="SSF50494">
    <property type="entry name" value="Trypsin-like serine proteases"/>
    <property type="match status" value="1"/>
</dbReference>
<comment type="caution">
    <text evidence="2">The sequence shown here is derived from an EMBL/GenBank/DDBJ whole genome shotgun (WGS) entry which is preliminary data.</text>
</comment>
<dbReference type="EMBL" id="MU865948">
    <property type="protein sequence ID" value="KAK4447592.1"/>
    <property type="molecule type" value="Genomic_DNA"/>
</dbReference>
<feature type="compositionally biased region" description="Polar residues" evidence="1">
    <location>
        <begin position="246"/>
        <end position="255"/>
    </location>
</feature>
<evidence type="ECO:0000256" key="1">
    <source>
        <dbReference type="SAM" id="MobiDB-lite"/>
    </source>
</evidence>
<feature type="region of interest" description="Disordered" evidence="1">
    <location>
        <begin position="205"/>
        <end position="274"/>
    </location>
</feature>
<keyword evidence="3" id="KW-1185">Reference proteome</keyword>
<sequence length="421" mass="45795">MSVPSLSERWPRPEESVGREIQTRRIALLRSKKVWWASGPAMAVFDEDIQPAIDSALRNVDACHYDIDLRLYMMGRKKESSRPIIFICCADGTVRRDAEECVRKSGILRKHPGFGLGASPLPLEGFSKVLSGHDVRPEARGTSDGFDVFAQEEVPIVGRKLWARVDPNGPFLRRGTGGVVLVVDGQHYQITAGHIRHDEPIANWDDLHFDGQSDDEESESETSMVDIGSTSEGSRTPQDIVEQRGSDSSPSTLSEAATEEFGHSSQGEIPGRGGDASLKYAGTIRFSGEHLDYALVNIPEPEASVDLLNRFRYPTHSLPTPIRIRSVADIPNQEKPVVVITASQGAIVAALRPSFAYVRPAGSNRFQKTHIMEVAGEIAPGDSGSPVVDGSSGDLYGSMVRGCPGSRNAYVLSANTIFESI</sequence>
<dbReference type="InterPro" id="IPR009003">
    <property type="entry name" value="Peptidase_S1_PA"/>
</dbReference>
<organism evidence="2 3">
    <name type="scientific">Podospora aff. communis PSN243</name>
    <dbReference type="NCBI Taxonomy" id="3040156"/>
    <lineage>
        <taxon>Eukaryota</taxon>
        <taxon>Fungi</taxon>
        <taxon>Dikarya</taxon>
        <taxon>Ascomycota</taxon>
        <taxon>Pezizomycotina</taxon>
        <taxon>Sordariomycetes</taxon>
        <taxon>Sordariomycetidae</taxon>
        <taxon>Sordariales</taxon>
        <taxon>Podosporaceae</taxon>
        <taxon>Podospora</taxon>
    </lineage>
</organism>
<reference evidence="2" key="1">
    <citation type="journal article" date="2023" name="Mol. Phylogenet. Evol.">
        <title>Genome-scale phylogeny and comparative genomics of the fungal order Sordariales.</title>
        <authorList>
            <person name="Hensen N."/>
            <person name="Bonometti L."/>
            <person name="Westerberg I."/>
            <person name="Brannstrom I.O."/>
            <person name="Guillou S."/>
            <person name="Cros-Aarteil S."/>
            <person name="Calhoun S."/>
            <person name="Haridas S."/>
            <person name="Kuo A."/>
            <person name="Mondo S."/>
            <person name="Pangilinan J."/>
            <person name="Riley R."/>
            <person name="LaButti K."/>
            <person name="Andreopoulos B."/>
            <person name="Lipzen A."/>
            <person name="Chen C."/>
            <person name="Yan M."/>
            <person name="Daum C."/>
            <person name="Ng V."/>
            <person name="Clum A."/>
            <person name="Steindorff A."/>
            <person name="Ohm R.A."/>
            <person name="Martin F."/>
            <person name="Silar P."/>
            <person name="Natvig D.O."/>
            <person name="Lalanne C."/>
            <person name="Gautier V."/>
            <person name="Ament-Velasquez S.L."/>
            <person name="Kruys A."/>
            <person name="Hutchinson M.I."/>
            <person name="Powell A.J."/>
            <person name="Barry K."/>
            <person name="Miller A.N."/>
            <person name="Grigoriev I.V."/>
            <person name="Debuchy R."/>
            <person name="Gladieux P."/>
            <person name="Hiltunen Thoren M."/>
            <person name="Johannesson H."/>
        </authorList>
    </citation>
    <scope>NUCLEOTIDE SEQUENCE</scope>
    <source>
        <strain evidence="2">PSN243</strain>
    </source>
</reference>
<evidence type="ECO:0008006" key="4">
    <source>
        <dbReference type="Google" id="ProtNLM"/>
    </source>
</evidence>
<dbReference type="AlphaFoldDB" id="A0AAV9GJT9"/>
<feature type="compositionally biased region" description="Polar residues" evidence="1">
    <location>
        <begin position="228"/>
        <end position="237"/>
    </location>
</feature>
<gene>
    <name evidence="2" type="ORF">QBC34DRAFT_302709</name>
</gene>
<feature type="non-terminal residue" evidence="2">
    <location>
        <position position="421"/>
    </location>
</feature>
<protein>
    <recommendedName>
        <fullName evidence="4">Serine protease</fullName>
    </recommendedName>
</protein>
<evidence type="ECO:0000313" key="3">
    <source>
        <dbReference type="Proteomes" id="UP001321760"/>
    </source>
</evidence>
<proteinExistence type="predicted"/>
<accession>A0AAV9GJT9</accession>
<name>A0AAV9GJT9_9PEZI</name>